<dbReference type="SMART" id="SM00825">
    <property type="entry name" value="PKS_KS"/>
    <property type="match status" value="1"/>
</dbReference>
<dbReference type="Gene3D" id="3.40.47.10">
    <property type="match status" value="1"/>
</dbReference>
<evidence type="ECO:0000256" key="3">
    <source>
        <dbReference type="ARBA" id="ARBA00023268"/>
    </source>
</evidence>
<dbReference type="CDD" id="cd00833">
    <property type="entry name" value="PKS"/>
    <property type="match status" value="1"/>
</dbReference>
<dbReference type="PROSITE" id="PS00606">
    <property type="entry name" value="KS3_1"/>
    <property type="match status" value="1"/>
</dbReference>
<dbReference type="SUPFAM" id="SSF53901">
    <property type="entry name" value="Thiolase-like"/>
    <property type="match status" value="1"/>
</dbReference>
<evidence type="ECO:0000256" key="4">
    <source>
        <dbReference type="ARBA" id="ARBA00023315"/>
    </source>
</evidence>
<sequence length="485" mass="50794">MNREDKIVDYLKKVTADLHRTRQRLQELEDSGNEPIAIVGMSCRFAGGVGGPADLWDLVATGGDAIGFFPENRGWDTEALYDPDPDRAGHSYVREGGFLYEAGEFDPAFFGMSPREAAAMDPQQRLLLEAAWEAFEDAGVVPESLHGSDTGVFVGTSIQDYGSLFSQAPEGAEGYFTTGNAASIMSGRLSYVFGLEGPAVTVDTACSSSLVALHLAAQALRQSECSLALVGGVMVMSTPDAFVEFSRQRGLSPDGRCKAFSDAADGTGWGEGVGMLLIERLSDARRNGHEVLAVVRGSAVNQDGASSGLTAPNGPSQERVIRAALASGGLSASDVDVVEAHGTGTRLGDPIEAQALLATYGQGRDEGRPLWLGSIKSNIGHTQAAAGVAGVIKMVQAMRHGVLPRTLHADAPSSQVDWSSGAVELLGEARVWEVGDGRLRRAGVSSFGISGTNAHVIVEEAEPSPVAERGDGADVPVVWPVSGRG</sequence>
<accession>A0A1V4D7I3</accession>
<comment type="caution">
    <text evidence="6">The sequence shown here is derived from an EMBL/GenBank/DDBJ whole genome shotgun (WGS) entry which is preliminary data.</text>
</comment>
<dbReference type="Gene3D" id="3.30.70.3290">
    <property type="match status" value="1"/>
</dbReference>
<evidence type="ECO:0000256" key="2">
    <source>
        <dbReference type="ARBA" id="ARBA00022679"/>
    </source>
</evidence>
<dbReference type="PROSITE" id="PS52004">
    <property type="entry name" value="KS3_2"/>
    <property type="match status" value="1"/>
</dbReference>
<dbReference type="InterPro" id="IPR050091">
    <property type="entry name" value="PKS_NRPS_Biosynth_Enz"/>
</dbReference>
<dbReference type="InterPro" id="IPR032821">
    <property type="entry name" value="PKS_assoc"/>
</dbReference>
<feature type="domain" description="Ketosynthase family 3 (KS3)" evidence="5">
    <location>
        <begin position="33"/>
        <end position="460"/>
    </location>
</feature>
<dbReference type="FunFam" id="3.40.47.10:FF:000019">
    <property type="entry name" value="Polyketide synthase type I"/>
    <property type="match status" value="1"/>
</dbReference>
<dbReference type="Proteomes" id="UP000033615">
    <property type="component" value="Unassembled WGS sequence"/>
</dbReference>
<protein>
    <recommendedName>
        <fullName evidence="5">Ketosynthase family 3 (KS3) domain-containing protein</fullName>
    </recommendedName>
</protein>
<dbReference type="GO" id="GO:0031177">
    <property type="term" value="F:phosphopantetheine binding"/>
    <property type="evidence" value="ECO:0007669"/>
    <property type="project" value="UniProtKB-ARBA"/>
</dbReference>
<feature type="non-terminal residue" evidence="6">
    <location>
        <position position="485"/>
    </location>
</feature>
<dbReference type="RefSeq" id="WP_240529112.1">
    <property type="nucleotide sequence ID" value="NZ_LAKD02000027.1"/>
</dbReference>
<dbReference type="Pfam" id="PF02801">
    <property type="entry name" value="Ketoacyl-synt_C"/>
    <property type="match status" value="1"/>
</dbReference>
<comment type="cofactor">
    <cofactor evidence="1">
        <name>pantetheine 4'-phosphate</name>
        <dbReference type="ChEBI" id="CHEBI:47942"/>
    </cofactor>
</comment>
<dbReference type="Pfam" id="PF16197">
    <property type="entry name" value="KAsynt_C_assoc"/>
    <property type="match status" value="1"/>
</dbReference>
<evidence type="ECO:0000313" key="6">
    <source>
        <dbReference type="EMBL" id="OPF80930.1"/>
    </source>
</evidence>
<dbReference type="PANTHER" id="PTHR43775">
    <property type="entry name" value="FATTY ACID SYNTHASE"/>
    <property type="match status" value="1"/>
</dbReference>
<keyword evidence="2" id="KW-0808">Transferase</keyword>
<evidence type="ECO:0000259" key="5">
    <source>
        <dbReference type="PROSITE" id="PS52004"/>
    </source>
</evidence>
<evidence type="ECO:0000313" key="7">
    <source>
        <dbReference type="Proteomes" id="UP000033615"/>
    </source>
</evidence>
<dbReference type="EMBL" id="LAKD02000027">
    <property type="protein sequence ID" value="OPF80930.1"/>
    <property type="molecule type" value="Genomic_DNA"/>
</dbReference>
<organism evidence="6 7">
    <name type="scientific">Streptomyces antioxidans</name>
    <dbReference type="NCBI Taxonomy" id="1507734"/>
    <lineage>
        <taxon>Bacteria</taxon>
        <taxon>Bacillati</taxon>
        <taxon>Actinomycetota</taxon>
        <taxon>Actinomycetes</taxon>
        <taxon>Kitasatosporales</taxon>
        <taxon>Streptomycetaceae</taxon>
        <taxon>Streptomyces</taxon>
    </lineage>
</organism>
<evidence type="ECO:0000256" key="1">
    <source>
        <dbReference type="ARBA" id="ARBA00001957"/>
    </source>
</evidence>
<dbReference type="AlphaFoldDB" id="A0A1V4D7I3"/>
<dbReference type="InterPro" id="IPR020841">
    <property type="entry name" value="PKS_Beta-ketoAc_synthase_dom"/>
</dbReference>
<dbReference type="InterPro" id="IPR015083">
    <property type="entry name" value="NorB/c/GfsB-D-like_docking"/>
</dbReference>
<dbReference type="GO" id="GO:0004312">
    <property type="term" value="F:fatty acid synthase activity"/>
    <property type="evidence" value="ECO:0007669"/>
    <property type="project" value="TreeGrafter"/>
</dbReference>
<keyword evidence="4" id="KW-0012">Acyltransferase</keyword>
<dbReference type="GO" id="GO:0033068">
    <property type="term" value="P:macrolide biosynthetic process"/>
    <property type="evidence" value="ECO:0007669"/>
    <property type="project" value="UniProtKB-ARBA"/>
</dbReference>
<dbReference type="InterPro" id="IPR018201">
    <property type="entry name" value="Ketoacyl_synth_AS"/>
</dbReference>
<reference evidence="6" key="1">
    <citation type="submission" date="2016-12" db="EMBL/GenBank/DDBJ databases">
        <title>Genome sequence of Streptomyces antioxidans MUSC 164.</title>
        <authorList>
            <person name="Lee L.-H."/>
            <person name="Ser H.-L."/>
        </authorList>
    </citation>
    <scope>NUCLEOTIDE SEQUENCE [LARGE SCALE GENOMIC DNA]</scope>
    <source>
        <strain evidence="6">MUSC 164</strain>
    </source>
</reference>
<dbReference type="GO" id="GO:0004315">
    <property type="term" value="F:3-oxoacyl-[acyl-carrier-protein] synthase activity"/>
    <property type="evidence" value="ECO:0007669"/>
    <property type="project" value="InterPro"/>
</dbReference>
<dbReference type="Pfam" id="PF00109">
    <property type="entry name" value="ketoacyl-synt"/>
    <property type="match status" value="1"/>
</dbReference>
<keyword evidence="7" id="KW-1185">Reference proteome</keyword>
<dbReference type="Pfam" id="PF08990">
    <property type="entry name" value="Docking"/>
    <property type="match status" value="1"/>
</dbReference>
<proteinExistence type="predicted"/>
<keyword evidence="3" id="KW-0511">Multifunctional enzyme</keyword>
<dbReference type="GO" id="GO:0006633">
    <property type="term" value="P:fatty acid biosynthetic process"/>
    <property type="evidence" value="ECO:0007669"/>
    <property type="project" value="InterPro"/>
</dbReference>
<dbReference type="InterPro" id="IPR016039">
    <property type="entry name" value="Thiolase-like"/>
</dbReference>
<dbReference type="InterPro" id="IPR014030">
    <property type="entry name" value="Ketoacyl_synth_N"/>
</dbReference>
<name>A0A1V4D7I3_9ACTN</name>
<gene>
    <name evidence="6" type="ORF">VT50_0210255</name>
</gene>
<dbReference type="PANTHER" id="PTHR43775:SF51">
    <property type="entry name" value="INACTIVE PHENOLPHTHIOCEROL SYNTHESIS POLYKETIDE SYNTHASE TYPE I PKS1-RELATED"/>
    <property type="match status" value="1"/>
</dbReference>
<dbReference type="InterPro" id="IPR014031">
    <property type="entry name" value="Ketoacyl_synth_C"/>
</dbReference>